<sequence>MLYSFSLRTKFDEEIQGEEASEPDTYGKRRKETERTSSALPPTQGTESST</sequence>
<dbReference type="AlphaFoldDB" id="A0A8S9IK29"/>
<accession>A0A8S9IK29</accession>
<protein>
    <submittedName>
        <fullName evidence="2">Uncharacterized protein</fullName>
    </submittedName>
</protein>
<feature type="region of interest" description="Disordered" evidence="1">
    <location>
        <begin position="1"/>
        <end position="50"/>
    </location>
</feature>
<organism evidence="2">
    <name type="scientific">Brassica cretica</name>
    <name type="common">Mustard</name>
    <dbReference type="NCBI Taxonomy" id="69181"/>
    <lineage>
        <taxon>Eukaryota</taxon>
        <taxon>Viridiplantae</taxon>
        <taxon>Streptophyta</taxon>
        <taxon>Embryophyta</taxon>
        <taxon>Tracheophyta</taxon>
        <taxon>Spermatophyta</taxon>
        <taxon>Magnoliopsida</taxon>
        <taxon>eudicotyledons</taxon>
        <taxon>Gunneridae</taxon>
        <taxon>Pentapetalae</taxon>
        <taxon>rosids</taxon>
        <taxon>malvids</taxon>
        <taxon>Brassicales</taxon>
        <taxon>Brassicaceae</taxon>
        <taxon>Brassiceae</taxon>
        <taxon>Brassica</taxon>
    </lineage>
</organism>
<feature type="compositionally biased region" description="Polar residues" evidence="1">
    <location>
        <begin position="36"/>
        <end position="50"/>
    </location>
</feature>
<feature type="compositionally biased region" description="Basic and acidic residues" evidence="1">
    <location>
        <begin position="25"/>
        <end position="35"/>
    </location>
</feature>
<comment type="caution">
    <text evidence="2">The sequence shown here is derived from an EMBL/GenBank/DDBJ whole genome shotgun (WGS) entry which is preliminary data.</text>
</comment>
<proteinExistence type="predicted"/>
<name>A0A8S9IK29_BRACR</name>
<dbReference type="EMBL" id="QGKY02001015">
    <property type="protein sequence ID" value="KAF2570321.1"/>
    <property type="molecule type" value="Genomic_DNA"/>
</dbReference>
<evidence type="ECO:0000256" key="1">
    <source>
        <dbReference type="SAM" id="MobiDB-lite"/>
    </source>
</evidence>
<gene>
    <name evidence="2" type="ORF">F2Q70_00005014</name>
</gene>
<reference evidence="2" key="1">
    <citation type="submission" date="2019-12" db="EMBL/GenBank/DDBJ databases">
        <title>Genome sequencing and annotation of Brassica cretica.</title>
        <authorList>
            <person name="Studholme D.J."/>
            <person name="Sarris P.F."/>
        </authorList>
    </citation>
    <scope>NUCLEOTIDE SEQUENCE</scope>
    <source>
        <strain evidence="2">PFS-102/07</strain>
        <tissue evidence="2">Leaf</tissue>
    </source>
</reference>
<evidence type="ECO:0000313" key="2">
    <source>
        <dbReference type="EMBL" id="KAF2570321.1"/>
    </source>
</evidence>